<name>A0A437H1M3_9SPHN</name>
<evidence type="ECO:0000256" key="1">
    <source>
        <dbReference type="SAM" id="Phobius"/>
    </source>
</evidence>
<feature type="transmembrane region" description="Helical" evidence="1">
    <location>
        <begin position="59"/>
        <end position="81"/>
    </location>
</feature>
<keyword evidence="4" id="KW-1185">Reference proteome</keyword>
<proteinExistence type="predicted"/>
<keyword evidence="1" id="KW-0812">Transmembrane</keyword>
<organism evidence="3 4">
    <name type="scientific">Croceicoccus ponticola</name>
    <dbReference type="NCBI Taxonomy" id="2217664"/>
    <lineage>
        <taxon>Bacteria</taxon>
        <taxon>Pseudomonadati</taxon>
        <taxon>Pseudomonadota</taxon>
        <taxon>Alphaproteobacteria</taxon>
        <taxon>Sphingomonadales</taxon>
        <taxon>Erythrobacteraceae</taxon>
        <taxon>Croceicoccus</taxon>
    </lineage>
</organism>
<dbReference type="AlphaFoldDB" id="A0A437H1M3"/>
<dbReference type="Pfam" id="PF14317">
    <property type="entry name" value="YcxB"/>
    <property type="match status" value="1"/>
</dbReference>
<dbReference type="InterPro" id="IPR025588">
    <property type="entry name" value="YcxB-like_C"/>
</dbReference>
<sequence length="170" mass="19530">MTELGPFTYRIVEDETVAAARIAFRKQMRRPLTRWLLALIVLVEIALLLFDIFDDGMLNLASTAALLFALPFVYFVLLWLIPRQGRRQYRQSAALRDEYTLTFDDAAMTVAGQRGTMRIPFDDFRELAVSDDLILLYQTEMFYSIFPRRALGDAADMLIARLIAAGVRRI</sequence>
<keyword evidence="1" id="KW-1133">Transmembrane helix</keyword>
<dbReference type="OrthoDB" id="7432640at2"/>
<feature type="transmembrane region" description="Helical" evidence="1">
    <location>
        <begin position="35"/>
        <end position="53"/>
    </location>
</feature>
<keyword evidence="1" id="KW-0472">Membrane</keyword>
<comment type="caution">
    <text evidence="3">The sequence shown here is derived from an EMBL/GenBank/DDBJ whole genome shotgun (WGS) entry which is preliminary data.</text>
</comment>
<evidence type="ECO:0000259" key="2">
    <source>
        <dbReference type="Pfam" id="PF14317"/>
    </source>
</evidence>
<accession>A0A437H1M3</accession>
<protein>
    <submittedName>
        <fullName evidence="3">YcxB family protein</fullName>
    </submittedName>
</protein>
<reference evidence="3 4" key="1">
    <citation type="submission" date="2018-12" db="EMBL/GenBank/DDBJ databases">
        <title>Croceicoccus ponticola sp. nov., a lipolytic bacterium isolated from seawater.</title>
        <authorList>
            <person name="Yoon J.-H."/>
        </authorList>
    </citation>
    <scope>NUCLEOTIDE SEQUENCE [LARGE SCALE GENOMIC DNA]</scope>
    <source>
        <strain evidence="3 4">GM-16</strain>
    </source>
</reference>
<feature type="domain" description="YcxB-like C-terminal" evidence="2">
    <location>
        <begin position="103"/>
        <end position="156"/>
    </location>
</feature>
<dbReference type="Proteomes" id="UP000283003">
    <property type="component" value="Unassembled WGS sequence"/>
</dbReference>
<evidence type="ECO:0000313" key="3">
    <source>
        <dbReference type="EMBL" id="RVQ69446.1"/>
    </source>
</evidence>
<gene>
    <name evidence="3" type="ORF">EKN06_04535</name>
</gene>
<evidence type="ECO:0000313" key="4">
    <source>
        <dbReference type="Proteomes" id="UP000283003"/>
    </source>
</evidence>
<dbReference type="EMBL" id="RXOL01000001">
    <property type="protein sequence ID" value="RVQ69446.1"/>
    <property type="molecule type" value="Genomic_DNA"/>
</dbReference>
<dbReference type="RefSeq" id="WP_127611637.1">
    <property type="nucleotide sequence ID" value="NZ_RXOL01000001.1"/>
</dbReference>